<feature type="region of interest" description="Disordered" evidence="1">
    <location>
        <begin position="117"/>
        <end position="144"/>
    </location>
</feature>
<evidence type="ECO:0000313" key="2">
    <source>
        <dbReference type="EMBL" id="KAK4135164.1"/>
    </source>
</evidence>
<dbReference type="EMBL" id="MU853407">
    <property type="protein sequence ID" value="KAK4135164.1"/>
    <property type="molecule type" value="Genomic_DNA"/>
</dbReference>
<feature type="compositionally biased region" description="Low complexity" evidence="1">
    <location>
        <begin position="263"/>
        <end position="292"/>
    </location>
</feature>
<dbReference type="AlphaFoldDB" id="A0AAN6ULX5"/>
<keyword evidence="3" id="KW-1185">Reference proteome</keyword>
<sequence length="306" mass="32534">MGKGGKKEKDVTLNKSDEKEMQQYLDAANPAQISFPSWGIGKWQHAHGEGRSTSQLTFHIGFCYMTDTGCYWTCILAKVGNRHLPVAGTVVNWGTEAPDPSVVLEYYKNVKFPLPDPGSEASGSGSGGGAGGAGGAGGSSSGGGAWKKNVQSDGNGGYFYFDPNWEYVLCDAQGNETYYTTQQGHRTSNPRHIKAVFGPAGSTYYYSGNKKTACTLSSEKAANMNRLVFVDAQGRKWQAHYKTPGKGPASVGKANQQQSSVSLAARPALAQPAPALRAPAHRAPALRPTATASHNPQNKVGHQPRV</sequence>
<reference evidence="2" key="2">
    <citation type="submission" date="2023-05" db="EMBL/GenBank/DDBJ databases">
        <authorList>
            <consortium name="Lawrence Berkeley National Laboratory"/>
            <person name="Steindorff A."/>
            <person name="Hensen N."/>
            <person name="Bonometti L."/>
            <person name="Westerberg I."/>
            <person name="Brannstrom I.O."/>
            <person name="Guillou S."/>
            <person name="Cros-Aarteil S."/>
            <person name="Calhoun S."/>
            <person name="Haridas S."/>
            <person name="Kuo A."/>
            <person name="Mondo S."/>
            <person name="Pangilinan J."/>
            <person name="Riley R."/>
            <person name="Labutti K."/>
            <person name="Andreopoulos B."/>
            <person name="Lipzen A."/>
            <person name="Chen C."/>
            <person name="Yanf M."/>
            <person name="Daum C."/>
            <person name="Ng V."/>
            <person name="Clum A."/>
            <person name="Ohm R."/>
            <person name="Martin F."/>
            <person name="Silar P."/>
            <person name="Natvig D."/>
            <person name="Lalanne C."/>
            <person name="Gautier V."/>
            <person name="Ament-Velasquez S.L."/>
            <person name="Kruys A."/>
            <person name="Hutchinson M.I."/>
            <person name="Powell A.J."/>
            <person name="Barry K."/>
            <person name="Miller A.N."/>
            <person name="Grigoriev I.V."/>
            <person name="Debuchy R."/>
            <person name="Gladieux P."/>
            <person name="Thoren M.H."/>
            <person name="Johannesson H."/>
        </authorList>
    </citation>
    <scope>NUCLEOTIDE SEQUENCE</scope>
    <source>
        <strain evidence="2">CBS 123565</strain>
    </source>
</reference>
<feature type="compositionally biased region" description="Gly residues" evidence="1">
    <location>
        <begin position="124"/>
        <end position="144"/>
    </location>
</feature>
<dbReference type="Proteomes" id="UP001304895">
    <property type="component" value="Unassembled WGS sequence"/>
</dbReference>
<proteinExistence type="predicted"/>
<protein>
    <submittedName>
        <fullName evidence="2">Uncharacterized protein</fullName>
    </submittedName>
</protein>
<accession>A0AAN6ULX5</accession>
<feature type="region of interest" description="Disordered" evidence="1">
    <location>
        <begin position="242"/>
        <end position="306"/>
    </location>
</feature>
<evidence type="ECO:0000313" key="3">
    <source>
        <dbReference type="Proteomes" id="UP001304895"/>
    </source>
</evidence>
<evidence type="ECO:0000256" key="1">
    <source>
        <dbReference type="SAM" id="MobiDB-lite"/>
    </source>
</evidence>
<organism evidence="2 3">
    <name type="scientific">Trichocladium antarcticum</name>
    <dbReference type="NCBI Taxonomy" id="1450529"/>
    <lineage>
        <taxon>Eukaryota</taxon>
        <taxon>Fungi</taxon>
        <taxon>Dikarya</taxon>
        <taxon>Ascomycota</taxon>
        <taxon>Pezizomycotina</taxon>
        <taxon>Sordariomycetes</taxon>
        <taxon>Sordariomycetidae</taxon>
        <taxon>Sordariales</taxon>
        <taxon>Chaetomiaceae</taxon>
        <taxon>Trichocladium</taxon>
    </lineage>
</organism>
<reference evidence="2" key="1">
    <citation type="journal article" date="2023" name="Mol. Phylogenet. Evol.">
        <title>Genome-scale phylogeny and comparative genomics of the fungal order Sordariales.</title>
        <authorList>
            <person name="Hensen N."/>
            <person name="Bonometti L."/>
            <person name="Westerberg I."/>
            <person name="Brannstrom I.O."/>
            <person name="Guillou S."/>
            <person name="Cros-Aarteil S."/>
            <person name="Calhoun S."/>
            <person name="Haridas S."/>
            <person name="Kuo A."/>
            <person name="Mondo S."/>
            <person name="Pangilinan J."/>
            <person name="Riley R."/>
            <person name="LaButti K."/>
            <person name="Andreopoulos B."/>
            <person name="Lipzen A."/>
            <person name="Chen C."/>
            <person name="Yan M."/>
            <person name="Daum C."/>
            <person name="Ng V."/>
            <person name="Clum A."/>
            <person name="Steindorff A."/>
            <person name="Ohm R.A."/>
            <person name="Martin F."/>
            <person name="Silar P."/>
            <person name="Natvig D.O."/>
            <person name="Lalanne C."/>
            <person name="Gautier V."/>
            <person name="Ament-Velasquez S.L."/>
            <person name="Kruys A."/>
            <person name="Hutchinson M.I."/>
            <person name="Powell A.J."/>
            <person name="Barry K."/>
            <person name="Miller A.N."/>
            <person name="Grigoriev I.V."/>
            <person name="Debuchy R."/>
            <person name="Gladieux P."/>
            <person name="Hiltunen Thoren M."/>
            <person name="Johannesson H."/>
        </authorList>
    </citation>
    <scope>NUCLEOTIDE SEQUENCE</scope>
    <source>
        <strain evidence="2">CBS 123565</strain>
    </source>
</reference>
<name>A0AAN6ULX5_9PEZI</name>
<comment type="caution">
    <text evidence="2">The sequence shown here is derived from an EMBL/GenBank/DDBJ whole genome shotgun (WGS) entry which is preliminary data.</text>
</comment>
<feature type="compositionally biased region" description="Polar residues" evidence="1">
    <location>
        <begin position="253"/>
        <end position="262"/>
    </location>
</feature>
<gene>
    <name evidence="2" type="ORF">BT67DRAFT_293398</name>
</gene>